<accession>A0ACC3BPB5</accession>
<protein>
    <submittedName>
        <fullName evidence="1">Uncharacterized protein</fullName>
    </submittedName>
</protein>
<dbReference type="Proteomes" id="UP000798662">
    <property type="component" value="Chromosome 1"/>
</dbReference>
<proteinExistence type="predicted"/>
<sequence length="258" mass="28232">MDGCKVHASAMGLRVLKDAEVVVLMFLSHLSHILQALDGQPFLKTKARSVTVTGVMLPTLPRGAKFNLIYLMKLINQSTFHGLSSVNIITGFRETGTWPINPGAIDVTRLLKGKGTKYSRRVVDIERLCVRLGRAARREMREPQVSFGSVPTRGRAVEATSEAVLGALGELDKAAAAKNSAKDKLEAGREAKRVAAIEMGTLKEAQAEARRKSPEFRARKESLRRRAAQVRAAAGPIGPYESAPGRVVEDKPRRKRAR</sequence>
<keyword evidence="2" id="KW-1185">Reference proteome</keyword>
<reference evidence="1" key="1">
    <citation type="submission" date="2019-11" db="EMBL/GenBank/DDBJ databases">
        <title>Nori genome reveals adaptations in red seaweeds to the harsh intertidal environment.</title>
        <authorList>
            <person name="Wang D."/>
            <person name="Mao Y."/>
        </authorList>
    </citation>
    <scope>NUCLEOTIDE SEQUENCE</scope>
    <source>
        <tissue evidence="1">Gametophyte</tissue>
    </source>
</reference>
<organism evidence="1 2">
    <name type="scientific">Pyropia yezoensis</name>
    <name type="common">Susabi-nori</name>
    <name type="synonym">Porphyra yezoensis</name>
    <dbReference type="NCBI Taxonomy" id="2788"/>
    <lineage>
        <taxon>Eukaryota</taxon>
        <taxon>Rhodophyta</taxon>
        <taxon>Bangiophyceae</taxon>
        <taxon>Bangiales</taxon>
        <taxon>Bangiaceae</taxon>
        <taxon>Pyropia</taxon>
    </lineage>
</organism>
<gene>
    <name evidence="1" type="ORF">I4F81_002329</name>
</gene>
<comment type="caution">
    <text evidence="1">The sequence shown here is derived from an EMBL/GenBank/DDBJ whole genome shotgun (WGS) entry which is preliminary data.</text>
</comment>
<dbReference type="EMBL" id="CM020618">
    <property type="protein sequence ID" value="KAK1859735.1"/>
    <property type="molecule type" value="Genomic_DNA"/>
</dbReference>
<evidence type="ECO:0000313" key="2">
    <source>
        <dbReference type="Proteomes" id="UP000798662"/>
    </source>
</evidence>
<evidence type="ECO:0000313" key="1">
    <source>
        <dbReference type="EMBL" id="KAK1859735.1"/>
    </source>
</evidence>
<name>A0ACC3BPB5_PYRYE</name>